<reference evidence="3" key="1">
    <citation type="journal article" date="2019" name="Int. J. Syst. Evol. Microbiol.">
        <title>The Global Catalogue of Microorganisms (GCM) 10K type strain sequencing project: providing services to taxonomists for standard genome sequencing and annotation.</title>
        <authorList>
            <consortium name="The Broad Institute Genomics Platform"/>
            <consortium name="The Broad Institute Genome Sequencing Center for Infectious Disease"/>
            <person name="Wu L."/>
            <person name="Ma J."/>
        </authorList>
    </citation>
    <scope>NUCLEOTIDE SEQUENCE [LARGE SCALE GENOMIC DNA]</scope>
    <source>
        <strain evidence="3">CCUG 50353</strain>
    </source>
</reference>
<sequence>MKYGSTVRDIRKKKGITLHTLADGVCSVSFLSKFERGESDISLELMTQLLEKLMIPFEEFLYMHHDYSLDSVQNFFQTAGSLYITRNQEGLHQLKKEQHAKWKEYGIVTYHNNALLLEVYESIVAGTSLSQEIQTHHVQLLSDYLFGVEEWGFYELSLYNGTMLLLEPEMVMSLSKTAYVKSSRFRDYEKVNTLVTSILFNTVIYLIGPVNRFDDAFHYRQEMNEFLAYLEDIAIPEQRLFEKLHLMQLKGIYDIRIGKKEEGRAQVEATIQLLYSFNAPKLADNIRHYLQQIL</sequence>
<proteinExistence type="predicted"/>
<dbReference type="InterPro" id="IPR053163">
    <property type="entry name" value="HTH-type_regulator_Rgg"/>
</dbReference>
<feature type="domain" description="HTH cro/C1-type" evidence="1">
    <location>
        <begin position="7"/>
        <end position="60"/>
    </location>
</feature>
<dbReference type="RefSeq" id="WP_378139717.1">
    <property type="nucleotide sequence ID" value="NZ_JBHSEF010000009.1"/>
</dbReference>
<evidence type="ECO:0000313" key="3">
    <source>
        <dbReference type="Proteomes" id="UP001595733"/>
    </source>
</evidence>
<dbReference type="NCBIfam" id="TIGR01716">
    <property type="entry name" value="RGG_Cterm"/>
    <property type="match status" value="1"/>
</dbReference>
<dbReference type="CDD" id="cd00093">
    <property type="entry name" value="HTH_XRE"/>
    <property type="match status" value="1"/>
</dbReference>
<keyword evidence="3" id="KW-1185">Reference proteome</keyword>
<dbReference type="InterPro" id="IPR010982">
    <property type="entry name" value="Lambda_DNA-bd_dom_sf"/>
</dbReference>
<name>A0ABV8USU5_9BACL</name>
<dbReference type="EMBL" id="JBHSEF010000009">
    <property type="protein sequence ID" value="MFC4353883.1"/>
    <property type="molecule type" value="Genomic_DNA"/>
</dbReference>
<dbReference type="PANTHER" id="PTHR37038">
    <property type="entry name" value="TRANSCRIPTIONAL REGULATOR-RELATED"/>
    <property type="match status" value="1"/>
</dbReference>
<dbReference type="PROSITE" id="PS50943">
    <property type="entry name" value="HTH_CROC1"/>
    <property type="match status" value="1"/>
</dbReference>
<dbReference type="SMART" id="SM00530">
    <property type="entry name" value="HTH_XRE"/>
    <property type="match status" value="1"/>
</dbReference>
<gene>
    <name evidence="2" type="ORF">ACFO0S_02230</name>
</gene>
<accession>A0ABV8USU5</accession>
<evidence type="ECO:0000313" key="2">
    <source>
        <dbReference type="EMBL" id="MFC4353883.1"/>
    </source>
</evidence>
<dbReference type="Pfam" id="PF01381">
    <property type="entry name" value="HTH_3"/>
    <property type="match status" value="1"/>
</dbReference>
<dbReference type="PANTHER" id="PTHR37038:SF12">
    <property type="entry name" value="TRANSCRIPTIONAL REGULATOR"/>
    <property type="match status" value="1"/>
</dbReference>
<evidence type="ECO:0000259" key="1">
    <source>
        <dbReference type="PROSITE" id="PS50943"/>
    </source>
</evidence>
<protein>
    <submittedName>
        <fullName evidence="2">Helix-turn-helix domain-containing protein</fullName>
    </submittedName>
</protein>
<dbReference type="InterPro" id="IPR001387">
    <property type="entry name" value="Cro/C1-type_HTH"/>
</dbReference>
<dbReference type="Pfam" id="PF21259">
    <property type="entry name" value="Rgg_C"/>
    <property type="match status" value="1"/>
</dbReference>
<organism evidence="2 3">
    <name type="scientific">Chryseomicrobium palamuruense</name>
    <dbReference type="NCBI Taxonomy" id="682973"/>
    <lineage>
        <taxon>Bacteria</taxon>
        <taxon>Bacillati</taxon>
        <taxon>Bacillota</taxon>
        <taxon>Bacilli</taxon>
        <taxon>Bacillales</taxon>
        <taxon>Caryophanaceae</taxon>
        <taxon>Chryseomicrobium</taxon>
    </lineage>
</organism>
<dbReference type="Gene3D" id="1.25.40.10">
    <property type="entry name" value="Tetratricopeptide repeat domain"/>
    <property type="match status" value="1"/>
</dbReference>
<dbReference type="Proteomes" id="UP001595733">
    <property type="component" value="Unassembled WGS sequence"/>
</dbReference>
<comment type="caution">
    <text evidence="2">The sequence shown here is derived from an EMBL/GenBank/DDBJ whole genome shotgun (WGS) entry which is preliminary data.</text>
</comment>
<dbReference type="InterPro" id="IPR011990">
    <property type="entry name" value="TPR-like_helical_dom_sf"/>
</dbReference>
<dbReference type="SUPFAM" id="SSF47413">
    <property type="entry name" value="lambda repressor-like DNA-binding domains"/>
    <property type="match status" value="1"/>
</dbReference>
<dbReference type="InterPro" id="IPR010057">
    <property type="entry name" value="Transcription_activator_Rgg_C"/>
</dbReference>